<organism evidence="2 3">
    <name type="scientific">Shinella fusca</name>
    <dbReference type="NCBI Taxonomy" id="544480"/>
    <lineage>
        <taxon>Bacteria</taxon>
        <taxon>Pseudomonadati</taxon>
        <taxon>Pseudomonadota</taxon>
        <taxon>Alphaproteobacteria</taxon>
        <taxon>Hyphomicrobiales</taxon>
        <taxon>Rhizobiaceae</taxon>
        <taxon>Shinella</taxon>
    </lineage>
</organism>
<proteinExistence type="predicted"/>
<evidence type="ECO:0008006" key="4">
    <source>
        <dbReference type="Google" id="ProtNLM"/>
    </source>
</evidence>
<feature type="signal peptide" evidence="1">
    <location>
        <begin position="1"/>
        <end position="22"/>
    </location>
</feature>
<evidence type="ECO:0000313" key="2">
    <source>
        <dbReference type="EMBL" id="MBB5041684.1"/>
    </source>
</evidence>
<evidence type="ECO:0000313" key="3">
    <source>
        <dbReference type="Proteomes" id="UP000535406"/>
    </source>
</evidence>
<keyword evidence="1" id="KW-0732">Signal</keyword>
<evidence type="ECO:0000256" key="1">
    <source>
        <dbReference type="SAM" id="SignalP"/>
    </source>
</evidence>
<name>A0A7W7YSZ6_9HYPH</name>
<dbReference type="Proteomes" id="UP000535406">
    <property type="component" value="Unassembled WGS sequence"/>
</dbReference>
<reference evidence="2 3" key="1">
    <citation type="submission" date="2020-08" db="EMBL/GenBank/DDBJ databases">
        <title>Genomic Encyclopedia of Type Strains, Phase IV (KMG-IV): sequencing the most valuable type-strain genomes for metagenomic binning, comparative biology and taxonomic classification.</title>
        <authorList>
            <person name="Goeker M."/>
        </authorList>
    </citation>
    <scope>NUCLEOTIDE SEQUENCE [LARGE SCALE GENOMIC DNA]</scope>
    <source>
        <strain evidence="2 3">DSM 21319</strain>
    </source>
</reference>
<sequence>MTRIVLAAIAALSLTACTTATGTGGSFQPIPGSITYGGQPRTKLTKAPIGSTFGHTFYDSRGRQVDETYRIQPDRSLVIVNRVTRIDYL</sequence>
<dbReference type="PROSITE" id="PS51257">
    <property type="entry name" value="PROKAR_LIPOPROTEIN"/>
    <property type="match status" value="1"/>
</dbReference>
<dbReference type="AlphaFoldDB" id="A0A7W7YSZ6"/>
<protein>
    <recommendedName>
        <fullName evidence="4">Transmembrane protein</fullName>
    </recommendedName>
</protein>
<comment type="caution">
    <text evidence="2">The sequence shown here is derived from an EMBL/GenBank/DDBJ whole genome shotgun (WGS) entry which is preliminary data.</text>
</comment>
<dbReference type="EMBL" id="JACHIK010000003">
    <property type="protein sequence ID" value="MBB5041684.1"/>
    <property type="molecule type" value="Genomic_DNA"/>
</dbReference>
<accession>A0A7W7YSZ6</accession>
<dbReference type="RefSeq" id="WP_184141617.1">
    <property type="nucleotide sequence ID" value="NZ_JACHIK010000003.1"/>
</dbReference>
<feature type="chain" id="PRO_5031406462" description="Transmembrane protein" evidence="1">
    <location>
        <begin position="23"/>
        <end position="89"/>
    </location>
</feature>
<gene>
    <name evidence="2" type="ORF">HNQ66_001067</name>
</gene>
<keyword evidence="3" id="KW-1185">Reference proteome</keyword>